<accession>A0ABY7DC37</accession>
<organism evidence="1 2">
    <name type="scientific">Mya arenaria</name>
    <name type="common">Soft-shell clam</name>
    <dbReference type="NCBI Taxonomy" id="6604"/>
    <lineage>
        <taxon>Eukaryota</taxon>
        <taxon>Metazoa</taxon>
        <taxon>Spiralia</taxon>
        <taxon>Lophotrochozoa</taxon>
        <taxon>Mollusca</taxon>
        <taxon>Bivalvia</taxon>
        <taxon>Autobranchia</taxon>
        <taxon>Heteroconchia</taxon>
        <taxon>Euheterodonta</taxon>
        <taxon>Imparidentia</taxon>
        <taxon>Neoheterodontei</taxon>
        <taxon>Myida</taxon>
        <taxon>Myoidea</taxon>
        <taxon>Myidae</taxon>
        <taxon>Mya</taxon>
    </lineage>
</organism>
<keyword evidence="2" id="KW-1185">Reference proteome</keyword>
<reference evidence="1" key="1">
    <citation type="submission" date="2022-11" db="EMBL/GenBank/DDBJ databases">
        <title>Centuries of genome instability and evolution in soft-shell clam transmissible cancer (bioRxiv).</title>
        <authorList>
            <person name="Hart S.F.M."/>
            <person name="Yonemitsu M.A."/>
            <person name="Giersch R.M."/>
            <person name="Beal B.F."/>
            <person name="Arriagada G."/>
            <person name="Davis B.W."/>
            <person name="Ostrander E.A."/>
            <person name="Goff S.P."/>
            <person name="Metzger M.J."/>
        </authorList>
    </citation>
    <scope>NUCLEOTIDE SEQUENCE</scope>
    <source>
        <strain evidence="1">MELC-2E11</strain>
        <tissue evidence="1">Siphon/mantle</tissue>
    </source>
</reference>
<proteinExistence type="predicted"/>
<protein>
    <submittedName>
        <fullName evidence="1">Uncharacterized protein</fullName>
    </submittedName>
</protein>
<dbReference type="EMBL" id="CP111012">
    <property type="protein sequence ID" value="WAQ94848.1"/>
    <property type="molecule type" value="Genomic_DNA"/>
</dbReference>
<name>A0ABY7DC37_MYAAR</name>
<dbReference type="Proteomes" id="UP001164746">
    <property type="component" value="Chromosome 1"/>
</dbReference>
<evidence type="ECO:0000313" key="1">
    <source>
        <dbReference type="EMBL" id="WAQ94848.1"/>
    </source>
</evidence>
<sequence length="75" mass="8826">MNFAETVSQLYFNGCGLRTNVYESTARNYVKYWHTHWNAWCGAYQLTVLPLQAPAFSLTRFSRNYNTSVLDDFKF</sequence>
<gene>
    <name evidence="1" type="ORF">MAR_007319</name>
</gene>
<evidence type="ECO:0000313" key="2">
    <source>
        <dbReference type="Proteomes" id="UP001164746"/>
    </source>
</evidence>